<keyword evidence="7 10" id="KW-0560">Oxidoreductase</keyword>
<dbReference type="AlphaFoldDB" id="A0A091BYR1"/>
<evidence type="ECO:0000256" key="3">
    <source>
        <dbReference type="ARBA" id="ARBA00012314"/>
    </source>
</evidence>
<dbReference type="RefSeq" id="WP_026816365.1">
    <property type="nucleotide sequence ID" value="NZ_AUFF01000002.1"/>
</dbReference>
<comment type="similarity">
    <text evidence="2">Belongs to the catalase family. HPII subfamily.</text>
</comment>
<dbReference type="InterPro" id="IPR024712">
    <property type="entry name" value="Catalase_clade2"/>
</dbReference>
<dbReference type="InterPro" id="IPR041399">
    <property type="entry name" value="Catalase_large_C"/>
</dbReference>
<dbReference type="SMART" id="SM01060">
    <property type="entry name" value="Catalase"/>
    <property type="match status" value="1"/>
</dbReference>
<dbReference type="PROSITE" id="PS00438">
    <property type="entry name" value="CATALASE_2"/>
    <property type="match status" value="1"/>
</dbReference>
<dbReference type="SUPFAM" id="SSF52317">
    <property type="entry name" value="Class I glutamine amidotransferase-like"/>
    <property type="match status" value="1"/>
</dbReference>
<dbReference type="GO" id="GO:0005829">
    <property type="term" value="C:cytosol"/>
    <property type="evidence" value="ECO:0007669"/>
    <property type="project" value="TreeGrafter"/>
</dbReference>
<evidence type="ECO:0000256" key="2">
    <source>
        <dbReference type="ARBA" id="ARBA00010660"/>
    </source>
</evidence>
<dbReference type="EMBL" id="AWXU01000035">
    <property type="protein sequence ID" value="KFN49480.1"/>
    <property type="molecule type" value="Genomic_DNA"/>
</dbReference>
<name>A0A091BYR1_9GAMM</name>
<dbReference type="InterPro" id="IPR020835">
    <property type="entry name" value="Catalase_sf"/>
</dbReference>
<feature type="binding site" evidence="13">
    <location>
        <position position="222"/>
    </location>
    <ligand>
        <name>heme</name>
        <dbReference type="ChEBI" id="CHEBI:30413"/>
    </ligand>
</feature>
<evidence type="ECO:0000256" key="6">
    <source>
        <dbReference type="ARBA" id="ARBA00022723"/>
    </source>
</evidence>
<gene>
    <name evidence="16" type="ORF">P873_10935</name>
</gene>
<dbReference type="Pfam" id="PF18011">
    <property type="entry name" value="Catalase_C"/>
    <property type="match status" value="1"/>
</dbReference>
<feature type="region of interest" description="Disordered" evidence="14">
    <location>
        <begin position="1"/>
        <end position="127"/>
    </location>
</feature>
<dbReference type="GO" id="GO:0046872">
    <property type="term" value="F:metal ion binding"/>
    <property type="evidence" value="ECO:0007669"/>
    <property type="project" value="UniProtKB-KW"/>
</dbReference>
<feature type="binding site" evidence="13">
    <location>
        <position position="468"/>
    </location>
    <ligand>
        <name>heme</name>
        <dbReference type="ChEBI" id="CHEBI:30413"/>
    </ligand>
</feature>
<keyword evidence="17" id="KW-1185">Reference proteome</keyword>
<keyword evidence="4 10" id="KW-0575">Peroxidase</keyword>
<dbReference type="Proteomes" id="UP000029391">
    <property type="component" value="Unassembled WGS sequence"/>
</dbReference>
<feature type="binding site" description="axial binding residue" evidence="12">
    <location>
        <position position="472"/>
    </location>
    <ligand>
        <name>heme</name>
        <dbReference type="ChEBI" id="CHEBI:30413"/>
    </ligand>
    <ligandPart>
        <name>Fe</name>
        <dbReference type="ChEBI" id="CHEBI:18248"/>
    </ligandPart>
</feature>
<evidence type="ECO:0000259" key="15">
    <source>
        <dbReference type="SMART" id="SM01060"/>
    </source>
</evidence>
<dbReference type="GO" id="GO:0006979">
    <property type="term" value="P:response to oxidative stress"/>
    <property type="evidence" value="ECO:0007669"/>
    <property type="project" value="InterPro"/>
</dbReference>
<evidence type="ECO:0000256" key="14">
    <source>
        <dbReference type="SAM" id="MobiDB-lite"/>
    </source>
</evidence>
<evidence type="ECO:0000256" key="11">
    <source>
        <dbReference type="PIRSR" id="PIRSR038927-1"/>
    </source>
</evidence>
<accession>A0A091BYR1</accession>
<comment type="function">
    <text evidence="10">Decomposes hydrogen peroxide into water and oxygen; serves to protect cells from the toxic effects of hydrogen peroxide.</text>
</comment>
<feature type="binding site" evidence="13">
    <location>
        <position position="271"/>
    </location>
    <ligand>
        <name>heme</name>
        <dbReference type="ChEBI" id="CHEBI:30413"/>
    </ligand>
</feature>
<dbReference type="PANTHER" id="PTHR42821">
    <property type="entry name" value="CATALASE"/>
    <property type="match status" value="1"/>
</dbReference>
<dbReference type="FunFam" id="2.40.180.10:FF:000003">
    <property type="entry name" value="Catalase"/>
    <property type="match status" value="1"/>
</dbReference>
<proteinExistence type="inferred from homology"/>
<dbReference type="PIRSF" id="PIRSF038927">
    <property type="entry name" value="Catalase_clade2"/>
    <property type="match status" value="1"/>
</dbReference>
<evidence type="ECO:0000256" key="10">
    <source>
        <dbReference type="PIRNR" id="PIRNR038927"/>
    </source>
</evidence>
<dbReference type="Gene3D" id="2.40.180.10">
    <property type="entry name" value="Catalase core domain"/>
    <property type="match status" value="1"/>
</dbReference>
<dbReference type="PRINTS" id="PR00067">
    <property type="entry name" value="CATALASE"/>
</dbReference>
<comment type="caution">
    <text evidence="16">The sequence shown here is derived from an EMBL/GenBank/DDBJ whole genome shotgun (WGS) entry which is preliminary data.</text>
</comment>
<evidence type="ECO:0000256" key="5">
    <source>
        <dbReference type="ARBA" id="ARBA00022617"/>
    </source>
</evidence>
<evidence type="ECO:0000256" key="8">
    <source>
        <dbReference type="ARBA" id="ARBA00023004"/>
    </source>
</evidence>
<feature type="compositionally biased region" description="Low complexity" evidence="14">
    <location>
        <begin position="22"/>
        <end position="50"/>
    </location>
</feature>
<sequence>MPTRKTPARGAGRPAAKKAASRGKAVAAASDARNTDSAAAAPPPGDVADALARHAAETQELAAACPFNPNKPAEYRREDGLAPPPGFAVDPPSDTTGASTLSELGSTAKAAEPALPGENRNRGELERVRADSTGQGLTTNQGVPVANNQHSLKAGARGPALLKDFILREKLTHFDHERIPERIVHARGSGAHGFFECYAPLTELTRASLFAEAGKRTPVFVRFSTVQGERGSKDTPRDVRGFAVKFYTDEGNWDLVGNNMPVFFIQDAMKFPDLVHAVKPEPHHAMPQAASAHDTFWDFVSLMPESTHMLMWLMSDRAIPRSYRTMQGFGVHTFRLVNADGEAVLVKFHWTPKLGVHSLVWDEAVKISGADPDYNRRDLWEAIEAGEFPEWELGIQVFSEADAERFSFDVLDATKLIPEELVPVQPVGRLVLNRNPDNFFAETEQVAFCTAHVVPGIDFTNDPLLAGRIHSYVDTQLLRLGGPNFHEIPINAPVVPVHNNQRDGFHRQTINRGRVSYEPNSLAGGCPFQQGMAGFVSFPEPVEDVELRVHPERFAEHFNQATLFWNSQSPVEQRHIIQAYAFELSKVTVPAIRARMLSLLRNVDEGLAQAVADGIGTALPEPAPRALAKPPKPEVTVSARLSIAAFPGEGGARTRKVAIFVADGVDAEAVRGLQAALFAAGAVARLVGPRIGPFADGGGGEGVDADASFENEPGPLFDAVAVPAGVLEALKTDGRAAEFLQNQFRHNKPMLAVGDGNALLEGAGILRDPDDFALVAEDEWDDELPARFIAAIARHRNYAREKDPPLV</sequence>
<keyword evidence="6 10" id="KW-0479">Metal-binding</keyword>
<evidence type="ECO:0000256" key="13">
    <source>
        <dbReference type="PIRSR" id="PIRSR038927-3"/>
    </source>
</evidence>
<dbReference type="Pfam" id="PF06628">
    <property type="entry name" value="Catalase-rel"/>
    <property type="match status" value="1"/>
</dbReference>
<feature type="compositionally biased region" description="Polar residues" evidence="14">
    <location>
        <begin position="93"/>
        <end position="105"/>
    </location>
</feature>
<dbReference type="InterPro" id="IPR029062">
    <property type="entry name" value="Class_I_gatase-like"/>
</dbReference>
<comment type="catalytic activity">
    <reaction evidence="10">
        <text>2 H2O2 = O2 + 2 H2O</text>
        <dbReference type="Rhea" id="RHEA:20309"/>
        <dbReference type="ChEBI" id="CHEBI:15377"/>
        <dbReference type="ChEBI" id="CHEBI:15379"/>
        <dbReference type="ChEBI" id="CHEBI:16240"/>
        <dbReference type="EC" id="1.11.1.6"/>
    </reaction>
</comment>
<keyword evidence="8 10" id="KW-0408">Iron</keyword>
<protein>
    <recommendedName>
        <fullName evidence="3 10">Catalase</fullName>
        <ecNumber evidence="3 10">1.11.1.6</ecNumber>
    </recommendedName>
</protein>
<organism evidence="16 17">
    <name type="scientific">Arenimonas composti TR7-09 = DSM 18010</name>
    <dbReference type="NCBI Taxonomy" id="1121013"/>
    <lineage>
        <taxon>Bacteria</taxon>
        <taxon>Pseudomonadati</taxon>
        <taxon>Pseudomonadota</taxon>
        <taxon>Gammaproteobacteria</taxon>
        <taxon>Lysobacterales</taxon>
        <taxon>Lysobacteraceae</taxon>
        <taxon>Arenimonas</taxon>
    </lineage>
</organism>
<comment type="cofactor">
    <cofactor evidence="1 10 12">
        <name>heme</name>
        <dbReference type="ChEBI" id="CHEBI:30413"/>
    </cofactor>
</comment>
<dbReference type="SUPFAM" id="SSF56634">
    <property type="entry name" value="Heme-dependent catalase-like"/>
    <property type="match status" value="1"/>
</dbReference>
<dbReference type="GO" id="GO:0020037">
    <property type="term" value="F:heme binding"/>
    <property type="evidence" value="ECO:0007669"/>
    <property type="project" value="UniProtKB-UniRule"/>
</dbReference>
<feature type="domain" description="Catalase core" evidence="15">
    <location>
        <begin position="138"/>
        <end position="526"/>
    </location>
</feature>
<dbReference type="GO" id="GO:0042744">
    <property type="term" value="P:hydrogen peroxide catabolic process"/>
    <property type="evidence" value="ECO:0007669"/>
    <property type="project" value="UniProtKB-UniRule"/>
</dbReference>
<evidence type="ECO:0000313" key="17">
    <source>
        <dbReference type="Proteomes" id="UP000029391"/>
    </source>
</evidence>
<dbReference type="Pfam" id="PF00199">
    <property type="entry name" value="Catalase"/>
    <property type="match status" value="1"/>
</dbReference>
<evidence type="ECO:0000256" key="12">
    <source>
        <dbReference type="PIRSR" id="PIRSR038927-2"/>
    </source>
</evidence>
<feature type="active site" evidence="11">
    <location>
        <position position="258"/>
    </location>
</feature>
<dbReference type="InterPro" id="IPR010582">
    <property type="entry name" value="Catalase_immune_responsive"/>
</dbReference>
<evidence type="ECO:0000256" key="1">
    <source>
        <dbReference type="ARBA" id="ARBA00001971"/>
    </source>
</evidence>
<dbReference type="EC" id="1.11.1.6" evidence="3 10"/>
<dbReference type="PROSITE" id="PS51402">
    <property type="entry name" value="CATALASE_3"/>
    <property type="match status" value="1"/>
</dbReference>
<dbReference type="InterPro" id="IPR043156">
    <property type="entry name" value="Catalase_clade2_helical"/>
</dbReference>
<keyword evidence="9 10" id="KW-0376">Hydrogen peroxide</keyword>
<evidence type="ECO:0000256" key="7">
    <source>
        <dbReference type="ARBA" id="ARBA00023002"/>
    </source>
</evidence>
<reference evidence="16 17" key="1">
    <citation type="submission" date="2013-09" db="EMBL/GenBank/DDBJ databases">
        <title>Genome sequencing of Arenimonas composti.</title>
        <authorList>
            <person name="Chen F."/>
            <person name="Wang G."/>
        </authorList>
    </citation>
    <scope>NUCLEOTIDE SEQUENCE [LARGE SCALE GENOMIC DNA]</scope>
    <source>
        <strain evidence="16 17">TR7-09</strain>
    </source>
</reference>
<dbReference type="OrthoDB" id="9761719at2"/>
<evidence type="ECO:0000256" key="4">
    <source>
        <dbReference type="ARBA" id="ARBA00022559"/>
    </source>
</evidence>
<dbReference type="InterPro" id="IPR018028">
    <property type="entry name" value="Catalase"/>
</dbReference>
<dbReference type="Gene3D" id="3.40.50.880">
    <property type="match status" value="1"/>
</dbReference>
<dbReference type="InterPro" id="IPR024708">
    <property type="entry name" value="Catalase_AS"/>
</dbReference>
<dbReference type="PANTHER" id="PTHR42821:SF1">
    <property type="entry name" value="CATALASE-B"/>
    <property type="match status" value="1"/>
</dbReference>
<dbReference type="CDD" id="cd03132">
    <property type="entry name" value="GATase1_catalase"/>
    <property type="match status" value="1"/>
</dbReference>
<dbReference type="STRING" id="1121013.GCA_000426365_00936"/>
<feature type="active site" evidence="11">
    <location>
        <position position="185"/>
    </location>
</feature>
<feature type="binding site" evidence="13">
    <location>
        <position position="182"/>
    </location>
    <ligand>
        <name>heme</name>
        <dbReference type="ChEBI" id="CHEBI:30413"/>
    </ligand>
</feature>
<dbReference type="eggNOG" id="COG0753">
    <property type="taxonomic scope" value="Bacteria"/>
</dbReference>
<dbReference type="Gene3D" id="1.20.1370.20">
    <property type="match status" value="1"/>
</dbReference>
<dbReference type="InterPro" id="IPR011614">
    <property type="entry name" value="Catalase_core"/>
</dbReference>
<dbReference type="eggNOG" id="COG0693">
    <property type="taxonomic scope" value="Bacteria"/>
</dbReference>
<keyword evidence="5 10" id="KW-0349">Heme</keyword>
<evidence type="ECO:0000256" key="9">
    <source>
        <dbReference type="ARBA" id="ARBA00023324"/>
    </source>
</evidence>
<feature type="binding site" evidence="13">
    <location>
        <position position="479"/>
    </location>
    <ligand>
        <name>heme</name>
        <dbReference type="ChEBI" id="CHEBI:30413"/>
    </ligand>
</feature>
<evidence type="ECO:0000313" key="16">
    <source>
        <dbReference type="EMBL" id="KFN49480.1"/>
    </source>
</evidence>
<dbReference type="GO" id="GO:0004096">
    <property type="term" value="F:catalase activity"/>
    <property type="evidence" value="ECO:0007669"/>
    <property type="project" value="UniProtKB-UniRule"/>
</dbReference>